<gene>
    <name evidence="20" type="primary">murB</name>
    <name evidence="22" type="ORF">OJ16_02720</name>
</gene>
<evidence type="ECO:0000256" key="4">
    <source>
        <dbReference type="ARBA" id="ARBA00004752"/>
    </source>
</evidence>
<evidence type="ECO:0000256" key="17">
    <source>
        <dbReference type="ARBA" id="ARBA00023316"/>
    </source>
</evidence>
<dbReference type="GO" id="GO:0008360">
    <property type="term" value="P:regulation of cell shape"/>
    <property type="evidence" value="ECO:0007669"/>
    <property type="project" value="UniProtKB-KW"/>
</dbReference>
<keyword evidence="23" id="KW-1185">Reference proteome</keyword>
<evidence type="ECO:0000256" key="12">
    <source>
        <dbReference type="ARBA" id="ARBA00022857"/>
    </source>
</evidence>
<evidence type="ECO:0000256" key="6">
    <source>
        <dbReference type="ARBA" id="ARBA00012518"/>
    </source>
</evidence>
<dbReference type="OrthoDB" id="9804753at2"/>
<name>A0A0C2P5B9_9VIBR</name>
<keyword evidence="17 20" id="KW-0961">Cell wall biogenesis/degradation</keyword>
<sequence>MQIQTNASLRPHHTFAIEQSCEVLVEVSSSKDIQQVYQNPLWSTLPKLMLGKGSNMLFTEHFSGVVMINRLQGIEVVESDTAWHLHVAGGEDWPNFVKWSVEQGYAGLENLALIPGCVGSAPIQNIGAYGKELKDVCEYVDVLDLDGFTTRRLTADECEFGYRDSIFKRQLFEKVIIVAVGIKLDKAWQPQIEYGPLRAFSAETVTAQQIFDQVCAVRNEKLPNPAVTGNAGSFFKNPVMSKEQYQTLLEAVPDVVAFEVDEGVKLAAGWLIDQCGLKGFEQGGAQVHPNQALVLVNKHQATAQDVILLADHIRQTVWKKYGVELEHEVRFMGSRCETNLVELRGSLVQGEAS</sequence>
<comment type="catalytic activity">
    <reaction evidence="19 20">
        <text>UDP-N-acetyl-alpha-D-muramate + NADP(+) = UDP-N-acetyl-3-O-(1-carboxyvinyl)-alpha-D-glucosamine + NADPH + H(+)</text>
        <dbReference type="Rhea" id="RHEA:12248"/>
        <dbReference type="ChEBI" id="CHEBI:15378"/>
        <dbReference type="ChEBI" id="CHEBI:57783"/>
        <dbReference type="ChEBI" id="CHEBI:58349"/>
        <dbReference type="ChEBI" id="CHEBI:68483"/>
        <dbReference type="ChEBI" id="CHEBI:70757"/>
        <dbReference type="EC" id="1.3.1.98"/>
    </reaction>
</comment>
<dbReference type="GO" id="GO:0005829">
    <property type="term" value="C:cytosol"/>
    <property type="evidence" value="ECO:0007669"/>
    <property type="project" value="TreeGrafter"/>
</dbReference>
<accession>A0A0C2P5B9</accession>
<dbReference type="UniPathway" id="UPA00219"/>
<dbReference type="Gene3D" id="3.30.465.10">
    <property type="match status" value="1"/>
</dbReference>
<dbReference type="InterPro" id="IPR016169">
    <property type="entry name" value="FAD-bd_PCMH_sub2"/>
</dbReference>
<dbReference type="Gene3D" id="3.30.43.10">
    <property type="entry name" value="Uridine Diphospho-n-acetylenolpyruvylglucosamine Reductase, domain 2"/>
    <property type="match status" value="1"/>
</dbReference>
<evidence type="ECO:0000313" key="22">
    <source>
        <dbReference type="EMBL" id="KII81180.1"/>
    </source>
</evidence>
<dbReference type="SUPFAM" id="SSF56176">
    <property type="entry name" value="FAD-binding/transporter-associated domain-like"/>
    <property type="match status" value="1"/>
</dbReference>
<comment type="function">
    <text evidence="2 20">Cell wall formation.</text>
</comment>
<dbReference type="InterPro" id="IPR016166">
    <property type="entry name" value="FAD-bd_PCMH"/>
</dbReference>
<evidence type="ECO:0000256" key="8">
    <source>
        <dbReference type="ARBA" id="ARBA00022490"/>
    </source>
</evidence>
<feature type="active site" description="Proton donor" evidence="20">
    <location>
        <position position="233"/>
    </location>
</feature>
<evidence type="ECO:0000256" key="1">
    <source>
        <dbReference type="ARBA" id="ARBA00001974"/>
    </source>
</evidence>
<evidence type="ECO:0000256" key="20">
    <source>
        <dbReference type="HAMAP-Rule" id="MF_00037"/>
    </source>
</evidence>
<feature type="domain" description="FAD-binding PCMH-type" evidence="21">
    <location>
        <begin position="16"/>
        <end position="187"/>
    </location>
</feature>
<keyword evidence="16 20" id="KW-0131">Cell cycle</keyword>
<evidence type="ECO:0000256" key="3">
    <source>
        <dbReference type="ARBA" id="ARBA00004496"/>
    </source>
</evidence>
<comment type="pathway">
    <text evidence="4 20">Cell wall biogenesis; peptidoglycan biosynthesis.</text>
</comment>
<dbReference type="GO" id="GO:0071555">
    <property type="term" value="P:cell wall organization"/>
    <property type="evidence" value="ECO:0007669"/>
    <property type="project" value="UniProtKB-KW"/>
</dbReference>
<dbReference type="InterPro" id="IPR003170">
    <property type="entry name" value="MurB"/>
</dbReference>
<keyword evidence="11 20" id="KW-0274">FAD</keyword>
<dbReference type="PANTHER" id="PTHR21071:SF4">
    <property type="entry name" value="UDP-N-ACETYLENOLPYRUVOYLGLUCOSAMINE REDUCTASE"/>
    <property type="match status" value="1"/>
</dbReference>
<dbReference type="HAMAP" id="MF_00037">
    <property type="entry name" value="MurB"/>
    <property type="match status" value="1"/>
</dbReference>
<feature type="active site" evidence="20">
    <location>
        <position position="163"/>
    </location>
</feature>
<keyword evidence="12 20" id="KW-0521">NADP</keyword>
<evidence type="ECO:0000259" key="21">
    <source>
        <dbReference type="PROSITE" id="PS51387"/>
    </source>
</evidence>
<keyword evidence="10 20" id="KW-0285">Flavoprotein</keyword>
<evidence type="ECO:0000256" key="2">
    <source>
        <dbReference type="ARBA" id="ARBA00003921"/>
    </source>
</evidence>
<dbReference type="GO" id="GO:0051301">
    <property type="term" value="P:cell division"/>
    <property type="evidence" value="ECO:0007669"/>
    <property type="project" value="UniProtKB-KW"/>
</dbReference>
<dbReference type="GO" id="GO:0009252">
    <property type="term" value="P:peptidoglycan biosynthetic process"/>
    <property type="evidence" value="ECO:0007669"/>
    <property type="project" value="UniProtKB-UniRule"/>
</dbReference>
<accession>A0A0C2NYM5</accession>
<dbReference type="Pfam" id="PF02873">
    <property type="entry name" value="MurB_C"/>
    <property type="match status" value="1"/>
</dbReference>
<evidence type="ECO:0000256" key="7">
    <source>
        <dbReference type="ARBA" id="ARBA00015188"/>
    </source>
</evidence>
<evidence type="ECO:0000256" key="10">
    <source>
        <dbReference type="ARBA" id="ARBA00022630"/>
    </source>
</evidence>
<dbReference type="InterPro" id="IPR011601">
    <property type="entry name" value="MurB_C"/>
</dbReference>
<dbReference type="InterPro" id="IPR016167">
    <property type="entry name" value="FAD-bd_PCMH_sub1"/>
</dbReference>
<proteinExistence type="inferred from homology"/>
<dbReference type="Pfam" id="PF01565">
    <property type="entry name" value="FAD_binding_4"/>
    <property type="match status" value="1"/>
</dbReference>
<evidence type="ECO:0000256" key="11">
    <source>
        <dbReference type="ARBA" id="ARBA00022827"/>
    </source>
</evidence>
<evidence type="ECO:0000256" key="15">
    <source>
        <dbReference type="ARBA" id="ARBA00023002"/>
    </source>
</evidence>
<feature type="active site" evidence="20">
    <location>
        <position position="328"/>
    </location>
</feature>
<dbReference type="GO" id="GO:0008762">
    <property type="term" value="F:UDP-N-acetylmuramate dehydrogenase activity"/>
    <property type="evidence" value="ECO:0007669"/>
    <property type="project" value="UniProtKB-UniRule"/>
</dbReference>
<evidence type="ECO:0000256" key="13">
    <source>
        <dbReference type="ARBA" id="ARBA00022960"/>
    </source>
</evidence>
<comment type="subcellular location">
    <subcellularLocation>
        <location evidence="3 20">Cytoplasm</location>
    </subcellularLocation>
</comment>
<keyword evidence="14 20" id="KW-0573">Peptidoglycan synthesis</keyword>
<evidence type="ECO:0000256" key="14">
    <source>
        <dbReference type="ARBA" id="ARBA00022984"/>
    </source>
</evidence>
<evidence type="ECO:0000256" key="9">
    <source>
        <dbReference type="ARBA" id="ARBA00022618"/>
    </source>
</evidence>
<keyword evidence="9 20" id="KW-0132">Cell division</keyword>
<dbReference type="AlphaFoldDB" id="A0A0C2P5B9"/>
<keyword evidence="15 20" id="KW-0560">Oxidoreductase</keyword>
<evidence type="ECO:0000256" key="19">
    <source>
        <dbReference type="ARBA" id="ARBA00048914"/>
    </source>
</evidence>
<evidence type="ECO:0000256" key="16">
    <source>
        <dbReference type="ARBA" id="ARBA00023306"/>
    </source>
</evidence>
<dbReference type="NCBIfam" id="TIGR00179">
    <property type="entry name" value="murB"/>
    <property type="match status" value="1"/>
</dbReference>
<reference evidence="22 23" key="1">
    <citation type="submission" date="2014-11" db="EMBL/GenBank/DDBJ databases">
        <title>Draft Genome Sequence of Vibrio piscirenalis strains CECT 8603T and CECT 8604, two marine Gammaproteobacterium isolated from cultured gilthead sea bream (Sparus aurata).</title>
        <authorList>
            <person name="Arahal D.R."/>
            <person name="Rodrigo-Torres L."/>
            <person name="Lucena T."/>
            <person name="Pujalte M.J."/>
        </authorList>
    </citation>
    <scope>NUCLEOTIDE SEQUENCE [LARGE SCALE GENOMIC DNA]</scope>
    <source>
        <strain evidence="22 23">DCR 1-4-2</strain>
    </source>
</reference>
<dbReference type="EC" id="1.3.1.98" evidence="6 20"/>
<dbReference type="PANTHER" id="PTHR21071">
    <property type="entry name" value="UDP-N-ACETYLENOLPYRUVOYLGLUCOSAMINE REDUCTASE"/>
    <property type="match status" value="1"/>
</dbReference>
<comment type="caution">
    <text evidence="22">The sequence shown here is derived from an EMBL/GenBank/DDBJ whole genome shotgun (WGS) entry which is preliminary data.</text>
</comment>
<dbReference type="NCBIfam" id="NF000755">
    <property type="entry name" value="PRK00046.1"/>
    <property type="match status" value="1"/>
</dbReference>
<dbReference type="Proteomes" id="UP000031672">
    <property type="component" value="Unassembled WGS sequence"/>
</dbReference>
<evidence type="ECO:0000256" key="18">
    <source>
        <dbReference type="ARBA" id="ARBA00031026"/>
    </source>
</evidence>
<protein>
    <recommendedName>
        <fullName evidence="7 20">UDP-N-acetylenolpyruvoylglucosamine reductase</fullName>
        <ecNumber evidence="6 20">1.3.1.98</ecNumber>
    </recommendedName>
    <alternativeName>
        <fullName evidence="18 20">UDP-N-acetylmuramate dehydrogenase</fullName>
    </alternativeName>
</protein>
<evidence type="ECO:0000313" key="23">
    <source>
        <dbReference type="Proteomes" id="UP000031672"/>
    </source>
</evidence>
<keyword evidence="8 20" id="KW-0963">Cytoplasm</keyword>
<dbReference type="SUPFAM" id="SSF56194">
    <property type="entry name" value="Uridine diphospho-N-Acetylenolpyruvylglucosamine reductase, MurB, C-terminal domain"/>
    <property type="match status" value="1"/>
</dbReference>
<dbReference type="InterPro" id="IPR036635">
    <property type="entry name" value="MurB_C_sf"/>
</dbReference>
<dbReference type="EMBL" id="JTKH01000005">
    <property type="protein sequence ID" value="KII81180.1"/>
    <property type="molecule type" value="Genomic_DNA"/>
</dbReference>
<evidence type="ECO:0000256" key="5">
    <source>
        <dbReference type="ARBA" id="ARBA00010485"/>
    </source>
</evidence>
<dbReference type="Gene3D" id="3.90.78.10">
    <property type="entry name" value="UDP-N-acetylenolpyruvoylglucosamine reductase, C-terminal domain"/>
    <property type="match status" value="1"/>
</dbReference>
<comment type="similarity">
    <text evidence="5 20">Belongs to the MurB family.</text>
</comment>
<dbReference type="GO" id="GO:0071949">
    <property type="term" value="F:FAD binding"/>
    <property type="evidence" value="ECO:0007669"/>
    <property type="project" value="InterPro"/>
</dbReference>
<dbReference type="InterPro" id="IPR006094">
    <property type="entry name" value="Oxid_FAD_bind_N"/>
</dbReference>
<organism evidence="22 23">
    <name type="scientific">Vibrio renipiscarius</name>
    <dbReference type="NCBI Taxonomy" id="1461322"/>
    <lineage>
        <taxon>Bacteria</taxon>
        <taxon>Pseudomonadati</taxon>
        <taxon>Pseudomonadota</taxon>
        <taxon>Gammaproteobacteria</taxon>
        <taxon>Vibrionales</taxon>
        <taxon>Vibrionaceae</taxon>
        <taxon>Vibrio</taxon>
    </lineage>
</organism>
<dbReference type="InterPro" id="IPR036318">
    <property type="entry name" value="FAD-bd_PCMH-like_sf"/>
</dbReference>
<dbReference type="STRING" id="1461322.OJ16_02720"/>
<comment type="cofactor">
    <cofactor evidence="1 20">
        <name>FAD</name>
        <dbReference type="ChEBI" id="CHEBI:57692"/>
    </cofactor>
</comment>
<dbReference type="RefSeq" id="WP_040987209.1">
    <property type="nucleotide sequence ID" value="NZ_JTKH01000005.1"/>
</dbReference>
<dbReference type="PROSITE" id="PS51387">
    <property type="entry name" value="FAD_PCMH"/>
    <property type="match status" value="1"/>
</dbReference>
<keyword evidence="13 20" id="KW-0133">Cell shape</keyword>